<feature type="signal peptide" evidence="1">
    <location>
        <begin position="1"/>
        <end position="15"/>
    </location>
</feature>
<dbReference type="AlphaFoldDB" id="A0AA85IX48"/>
<protein>
    <submittedName>
        <fullName evidence="3">Uncharacterized protein</fullName>
    </submittedName>
</protein>
<organism evidence="2 3">
    <name type="scientific">Trichobilharzia regenti</name>
    <name type="common">Nasal bird schistosome</name>
    <dbReference type="NCBI Taxonomy" id="157069"/>
    <lineage>
        <taxon>Eukaryota</taxon>
        <taxon>Metazoa</taxon>
        <taxon>Spiralia</taxon>
        <taxon>Lophotrochozoa</taxon>
        <taxon>Platyhelminthes</taxon>
        <taxon>Trematoda</taxon>
        <taxon>Digenea</taxon>
        <taxon>Strigeidida</taxon>
        <taxon>Schistosomatoidea</taxon>
        <taxon>Schistosomatidae</taxon>
        <taxon>Trichobilharzia</taxon>
    </lineage>
</organism>
<dbReference type="Proteomes" id="UP000050795">
    <property type="component" value="Unassembled WGS sequence"/>
</dbReference>
<evidence type="ECO:0000313" key="2">
    <source>
        <dbReference type="Proteomes" id="UP000050795"/>
    </source>
</evidence>
<evidence type="ECO:0000256" key="1">
    <source>
        <dbReference type="SAM" id="SignalP"/>
    </source>
</evidence>
<reference evidence="3" key="2">
    <citation type="submission" date="2023-11" db="UniProtKB">
        <authorList>
            <consortium name="WormBaseParasite"/>
        </authorList>
    </citation>
    <scope>IDENTIFICATION</scope>
</reference>
<sequence>MKIVCLIWIVTLVVSGSVVRQTGERQGNTNIYETTEAPDDFRGNLVIVTTHDDSYSHYWRVWFDPVLSVMNGVFLTNDNGTEIPRKNPVAAYV</sequence>
<keyword evidence="2" id="KW-1185">Reference proteome</keyword>
<reference evidence="2" key="1">
    <citation type="submission" date="2022-06" db="EMBL/GenBank/DDBJ databases">
        <authorList>
            <person name="Berger JAMES D."/>
            <person name="Berger JAMES D."/>
        </authorList>
    </citation>
    <scope>NUCLEOTIDE SEQUENCE [LARGE SCALE GENOMIC DNA]</scope>
</reference>
<proteinExistence type="predicted"/>
<feature type="chain" id="PRO_5041736406" evidence="1">
    <location>
        <begin position="16"/>
        <end position="93"/>
    </location>
</feature>
<evidence type="ECO:0000313" key="3">
    <source>
        <dbReference type="WBParaSite" id="TREG1_126510.1"/>
    </source>
</evidence>
<dbReference type="WBParaSite" id="TREG1_126510.1">
    <property type="protein sequence ID" value="TREG1_126510.1"/>
    <property type="gene ID" value="TREG1_126510"/>
</dbReference>
<name>A0AA85IX48_TRIRE</name>
<keyword evidence="1" id="KW-0732">Signal</keyword>
<accession>A0AA85IX48</accession>